<feature type="transmembrane region" description="Helical" evidence="2">
    <location>
        <begin position="16"/>
        <end position="35"/>
    </location>
</feature>
<keyword evidence="4" id="KW-1185">Reference proteome</keyword>
<gene>
    <name evidence="3" type="ORF">KIN20_002740</name>
</gene>
<evidence type="ECO:0000256" key="2">
    <source>
        <dbReference type="SAM" id="Phobius"/>
    </source>
</evidence>
<keyword evidence="2" id="KW-0812">Transmembrane</keyword>
<dbReference type="InterPro" id="IPR036259">
    <property type="entry name" value="MFS_trans_sf"/>
</dbReference>
<dbReference type="PANTHER" id="PTHR45757">
    <property type="entry name" value="PROTEIN CBG23364-RELATED"/>
    <property type="match status" value="1"/>
</dbReference>
<dbReference type="PANTHER" id="PTHR45757:SF11">
    <property type="entry name" value="MAJOR FACILITATOR SUPERFAMILY (MFS) PROFILE DOMAIN-CONTAINING PROTEIN"/>
    <property type="match status" value="1"/>
</dbReference>
<dbReference type="AlphaFoldDB" id="A0AAD5MEM1"/>
<evidence type="ECO:0000313" key="3">
    <source>
        <dbReference type="EMBL" id="KAJ1347632.1"/>
    </source>
</evidence>
<accession>A0AAD5MEM1</accession>
<sequence>MPVAGVFCESLGWRPLYYLFGTIGLLSTAAFFYLYKDDPRKHRMVSAKELKAITAGKEGQQERGPVPYMKICKDPCIQAVARQHVHFVLVCVTIGGCVTSFVAPPIVAVVCPNNTVDEALFRSNHYWTFKVCPEGIKGFRTYVQMSASRFSLPTQSRHCYAIQPMCAYKRPSVLNQSDSQAALDAEPSPSTRDVAEEFGVSQQTTVNKLHQFDFVHTKPHQDPQSCRTMTGDFAFDVYPLDHEDGMLWRCELRRSTRRMVDSLSRCSIFVAISTVPFKLLVKSEPAPWTKSASPSTSNTIQNVTSERIVVQSRATVVPSDSSRSEHNHRANVHRISVEQ</sequence>
<organism evidence="3 4">
    <name type="scientific">Parelaphostrongylus tenuis</name>
    <name type="common">Meningeal worm</name>
    <dbReference type="NCBI Taxonomy" id="148309"/>
    <lineage>
        <taxon>Eukaryota</taxon>
        <taxon>Metazoa</taxon>
        <taxon>Ecdysozoa</taxon>
        <taxon>Nematoda</taxon>
        <taxon>Chromadorea</taxon>
        <taxon>Rhabditida</taxon>
        <taxon>Rhabditina</taxon>
        <taxon>Rhabditomorpha</taxon>
        <taxon>Strongyloidea</taxon>
        <taxon>Metastrongylidae</taxon>
        <taxon>Parelaphostrongylus</taxon>
    </lineage>
</organism>
<reference evidence="3" key="1">
    <citation type="submission" date="2021-06" db="EMBL/GenBank/DDBJ databases">
        <title>Parelaphostrongylus tenuis whole genome reference sequence.</title>
        <authorList>
            <person name="Garwood T.J."/>
            <person name="Larsen P.A."/>
            <person name="Fountain-Jones N.M."/>
            <person name="Garbe J.R."/>
            <person name="Macchietto M.G."/>
            <person name="Kania S.A."/>
            <person name="Gerhold R.W."/>
            <person name="Richards J.E."/>
            <person name="Wolf T.M."/>
        </authorList>
    </citation>
    <scope>NUCLEOTIDE SEQUENCE</scope>
    <source>
        <strain evidence="3">MNPRO001-30</strain>
        <tissue evidence="3">Meninges</tissue>
    </source>
</reference>
<evidence type="ECO:0008006" key="5">
    <source>
        <dbReference type="Google" id="ProtNLM"/>
    </source>
</evidence>
<keyword evidence="2" id="KW-0472">Membrane</keyword>
<name>A0AAD5MEM1_PARTN</name>
<dbReference type="EMBL" id="JAHQIW010000358">
    <property type="protein sequence ID" value="KAJ1347632.1"/>
    <property type="molecule type" value="Genomic_DNA"/>
</dbReference>
<proteinExistence type="predicted"/>
<protein>
    <recommendedName>
        <fullName evidence="5">Major facilitator superfamily (MFS) profile domain-containing protein</fullName>
    </recommendedName>
</protein>
<comment type="caution">
    <text evidence="3">The sequence shown here is derived from an EMBL/GenBank/DDBJ whole genome shotgun (WGS) entry which is preliminary data.</text>
</comment>
<feature type="transmembrane region" description="Helical" evidence="2">
    <location>
        <begin position="87"/>
        <end position="107"/>
    </location>
</feature>
<dbReference type="SUPFAM" id="SSF103473">
    <property type="entry name" value="MFS general substrate transporter"/>
    <property type="match status" value="1"/>
</dbReference>
<feature type="region of interest" description="Disordered" evidence="1">
    <location>
        <begin position="313"/>
        <end position="339"/>
    </location>
</feature>
<dbReference type="Proteomes" id="UP001196413">
    <property type="component" value="Unassembled WGS sequence"/>
</dbReference>
<keyword evidence="2" id="KW-1133">Transmembrane helix</keyword>
<evidence type="ECO:0000313" key="4">
    <source>
        <dbReference type="Proteomes" id="UP001196413"/>
    </source>
</evidence>
<dbReference type="GO" id="GO:0016020">
    <property type="term" value="C:membrane"/>
    <property type="evidence" value="ECO:0007669"/>
    <property type="project" value="TreeGrafter"/>
</dbReference>
<evidence type="ECO:0000256" key="1">
    <source>
        <dbReference type="SAM" id="MobiDB-lite"/>
    </source>
</evidence>